<evidence type="ECO:0000313" key="3">
    <source>
        <dbReference type="Proteomes" id="UP000828390"/>
    </source>
</evidence>
<dbReference type="AlphaFoldDB" id="A0A9D4CW93"/>
<evidence type="ECO:0000256" key="1">
    <source>
        <dbReference type="SAM" id="MobiDB-lite"/>
    </source>
</evidence>
<protein>
    <submittedName>
        <fullName evidence="2">Uncharacterized protein</fullName>
    </submittedName>
</protein>
<reference evidence="2" key="1">
    <citation type="journal article" date="2019" name="bioRxiv">
        <title>The Genome of the Zebra Mussel, Dreissena polymorpha: A Resource for Invasive Species Research.</title>
        <authorList>
            <person name="McCartney M.A."/>
            <person name="Auch B."/>
            <person name="Kono T."/>
            <person name="Mallez S."/>
            <person name="Zhang Y."/>
            <person name="Obille A."/>
            <person name="Becker A."/>
            <person name="Abrahante J.E."/>
            <person name="Garbe J."/>
            <person name="Badalamenti J.P."/>
            <person name="Herman A."/>
            <person name="Mangelson H."/>
            <person name="Liachko I."/>
            <person name="Sullivan S."/>
            <person name="Sone E.D."/>
            <person name="Koren S."/>
            <person name="Silverstein K.A.T."/>
            <person name="Beckman K.B."/>
            <person name="Gohl D.M."/>
        </authorList>
    </citation>
    <scope>NUCLEOTIDE SEQUENCE</scope>
    <source>
        <strain evidence="2">Duluth1</strain>
        <tissue evidence="2">Whole animal</tissue>
    </source>
</reference>
<organism evidence="2 3">
    <name type="scientific">Dreissena polymorpha</name>
    <name type="common">Zebra mussel</name>
    <name type="synonym">Mytilus polymorpha</name>
    <dbReference type="NCBI Taxonomy" id="45954"/>
    <lineage>
        <taxon>Eukaryota</taxon>
        <taxon>Metazoa</taxon>
        <taxon>Spiralia</taxon>
        <taxon>Lophotrochozoa</taxon>
        <taxon>Mollusca</taxon>
        <taxon>Bivalvia</taxon>
        <taxon>Autobranchia</taxon>
        <taxon>Heteroconchia</taxon>
        <taxon>Euheterodonta</taxon>
        <taxon>Imparidentia</taxon>
        <taxon>Neoheterodontei</taxon>
        <taxon>Myida</taxon>
        <taxon>Dreissenoidea</taxon>
        <taxon>Dreissenidae</taxon>
        <taxon>Dreissena</taxon>
    </lineage>
</organism>
<dbReference type="EMBL" id="JAIWYP010000011">
    <property type="protein sequence ID" value="KAH3733038.1"/>
    <property type="molecule type" value="Genomic_DNA"/>
</dbReference>
<sequence length="163" mass="18555">MIALYALATLTLNMLKTSNRCRAARKHRGEFFMIRRINAHRRTGHLCDFGYFRLVHVSGLLLITLWFKCKSTQVNPSQPKSTQVNPSRLKSTQVNPSRPKSTQVDPSQPKLTQVNPSRPKSTRSTQVIKAIQPAYMHSEPLLTDIKIITELNCLVYANPQIIE</sequence>
<comment type="caution">
    <text evidence="2">The sequence shown here is derived from an EMBL/GenBank/DDBJ whole genome shotgun (WGS) entry which is preliminary data.</text>
</comment>
<keyword evidence="3" id="KW-1185">Reference proteome</keyword>
<gene>
    <name evidence="2" type="ORF">DPMN_039462</name>
</gene>
<proteinExistence type="predicted"/>
<accession>A0A9D4CW93</accession>
<feature type="region of interest" description="Disordered" evidence="1">
    <location>
        <begin position="76"/>
        <end position="125"/>
    </location>
</feature>
<dbReference type="Proteomes" id="UP000828390">
    <property type="component" value="Unassembled WGS sequence"/>
</dbReference>
<evidence type="ECO:0000313" key="2">
    <source>
        <dbReference type="EMBL" id="KAH3733038.1"/>
    </source>
</evidence>
<name>A0A9D4CW93_DREPO</name>
<reference evidence="2" key="2">
    <citation type="submission" date="2020-11" db="EMBL/GenBank/DDBJ databases">
        <authorList>
            <person name="McCartney M.A."/>
            <person name="Auch B."/>
            <person name="Kono T."/>
            <person name="Mallez S."/>
            <person name="Becker A."/>
            <person name="Gohl D.M."/>
            <person name="Silverstein K.A.T."/>
            <person name="Koren S."/>
            <person name="Bechman K.B."/>
            <person name="Herman A."/>
            <person name="Abrahante J.E."/>
            <person name="Garbe J."/>
        </authorList>
    </citation>
    <scope>NUCLEOTIDE SEQUENCE</scope>
    <source>
        <strain evidence="2">Duluth1</strain>
        <tissue evidence="2">Whole animal</tissue>
    </source>
</reference>